<proteinExistence type="predicted"/>
<evidence type="ECO:0000313" key="3">
    <source>
        <dbReference type="Proteomes" id="UP000313359"/>
    </source>
</evidence>
<dbReference type="Proteomes" id="UP000313359">
    <property type="component" value="Unassembled WGS sequence"/>
</dbReference>
<evidence type="ECO:0000256" key="1">
    <source>
        <dbReference type="SAM" id="MobiDB-lite"/>
    </source>
</evidence>
<feature type="compositionally biased region" description="Polar residues" evidence="1">
    <location>
        <begin position="93"/>
        <end position="106"/>
    </location>
</feature>
<protein>
    <submittedName>
        <fullName evidence="2">Uncharacterized protein</fullName>
    </submittedName>
</protein>
<name>A0A5C2SQ52_9APHY</name>
<accession>A0A5C2SQ52</accession>
<dbReference type="EMBL" id="ML122252">
    <property type="protein sequence ID" value="RPD65227.1"/>
    <property type="molecule type" value="Genomic_DNA"/>
</dbReference>
<keyword evidence="3" id="KW-1185">Reference proteome</keyword>
<sequence length="106" mass="11986">MYLTALILQSGISNASCIIDDVSKAAYAQLELSSSLDPNTRITPIWPNRSQPICAEFHRRCPRRLVHQYILRHCALTPEACGPVHWQQHRPVRSNQGPANTRSPTR</sequence>
<feature type="region of interest" description="Disordered" evidence="1">
    <location>
        <begin position="87"/>
        <end position="106"/>
    </location>
</feature>
<organism evidence="2 3">
    <name type="scientific">Lentinus tigrinus ALCF2SS1-6</name>
    <dbReference type="NCBI Taxonomy" id="1328759"/>
    <lineage>
        <taxon>Eukaryota</taxon>
        <taxon>Fungi</taxon>
        <taxon>Dikarya</taxon>
        <taxon>Basidiomycota</taxon>
        <taxon>Agaricomycotina</taxon>
        <taxon>Agaricomycetes</taxon>
        <taxon>Polyporales</taxon>
        <taxon>Polyporaceae</taxon>
        <taxon>Lentinus</taxon>
    </lineage>
</organism>
<dbReference type="AlphaFoldDB" id="A0A5C2SQ52"/>
<gene>
    <name evidence="2" type="ORF">L227DRAFT_570578</name>
</gene>
<reference evidence="2" key="1">
    <citation type="journal article" date="2018" name="Genome Biol. Evol.">
        <title>Genomics and development of Lentinus tigrinus, a white-rot wood-decaying mushroom with dimorphic fruiting bodies.</title>
        <authorList>
            <person name="Wu B."/>
            <person name="Xu Z."/>
            <person name="Knudson A."/>
            <person name="Carlson A."/>
            <person name="Chen N."/>
            <person name="Kovaka S."/>
            <person name="LaButti K."/>
            <person name="Lipzen A."/>
            <person name="Pennachio C."/>
            <person name="Riley R."/>
            <person name="Schakwitz W."/>
            <person name="Umezawa K."/>
            <person name="Ohm R.A."/>
            <person name="Grigoriev I.V."/>
            <person name="Nagy L.G."/>
            <person name="Gibbons J."/>
            <person name="Hibbett D."/>
        </authorList>
    </citation>
    <scope>NUCLEOTIDE SEQUENCE [LARGE SCALE GENOMIC DNA]</scope>
    <source>
        <strain evidence="2">ALCF2SS1-6</strain>
    </source>
</reference>
<evidence type="ECO:0000313" key="2">
    <source>
        <dbReference type="EMBL" id="RPD65227.1"/>
    </source>
</evidence>